<feature type="transmembrane region" description="Helical" evidence="1">
    <location>
        <begin position="6"/>
        <end position="26"/>
    </location>
</feature>
<evidence type="ECO:0000256" key="1">
    <source>
        <dbReference type="SAM" id="Phobius"/>
    </source>
</evidence>
<organism evidence="2 3">
    <name type="scientific">Candidatus Sungbacteria bacterium RIFCSPHIGHO2_02_FULL_53_17</name>
    <dbReference type="NCBI Taxonomy" id="1802275"/>
    <lineage>
        <taxon>Bacteria</taxon>
        <taxon>Candidatus Sungiibacteriota</taxon>
    </lineage>
</organism>
<dbReference type="Gene3D" id="3.10.450.50">
    <property type="match status" value="1"/>
</dbReference>
<keyword evidence="1" id="KW-1133">Transmembrane helix</keyword>
<accession>A0A1G2KZY1</accession>
<keyword evidence="1" id="KW-0472">Membrane</keyword>
<evidence type="ECO:0008006" key="4">
    <source>
        <dbReference type="Google" id="ProtNLM"/>
    </source>
</evidence>
<protein>
    <recommendedName>
        <fullName evidence="4">DUF4878 domain-containing protein</fullName>
    </recommendedName>
</protein>
<dbReference type="AlphaFoldDB" id="A0A1G2KZY1"/>
<comment type="caution">
    <text evidence="2">The sequence shown here is derived from an EMBL/GenBank/DDBJ whole genome shotgun (WGS) entry which is preliminary data.</text>
</comment>
<dbReference type="EMBL" id="MHQN01000006">
    <property type="protein sequence ID" value="OHA03999.1"/>
    <property type="molecule type" value="Genomic_DNA"/>
</dbReference>
<reference evidence="2 3" key="1">
    <citation type="journal article" date="2016" name="Nat. Commun.">
        <title>Thousands of microbial genomes shed light on interconnected biogeochemical processes in an aquifer system.</title>
        <authorList>
            <person name="Anantharaman K."/>
            <person name="Brown C.T."/>
            <person name="Hug L.A."/>
            <person name="Sharon I."/>
            <person name="Castelle C.J."/>
            <person name="Probst A.J."/>
            <person name="Thomas B.C."/>
            <person name="Singh A."/>
            <person name="Wilkins M.J."/>
            <person name="Karaoz U."/>
            <person name="Brodie E.L."/>
            <person name="Williams K.H."/>
            <person name="Hubbard S.S."/>
            <person name="Banfield J.F."/>
        </authorList>
    </citation>
    <scope>NUCLEOTIDE SEQUENCE [LARGE SCALE GENOMIC DNA]</scope>
</reference>
<name>A0A1G2KZY1_9BACT</name>
<sequence>MTKNVFKFLGGAVAIVAIGMGALFAIDYIRYQKSPEYQAEKQAEEIKKEYREDPYGGDTPEETLKLFIEALKKGDIDLAAKYFVLDKQEEWRADLSQIQEKGLLDEMVGDLTSTKMTLKGEVAYFTLTRVNDLPSELVMHKNSLNNKWKITEL</sequence>
<evidence type="ECO:0000313" key="2">
    <source>
        <dbReference type="EMBL" id="OHA03999.1"/>
    </source>
</evidence>
<gene>
    <name evidence="2" type="ORF">A3C92_03580</name>
</gene>
<evidence type="ECO:0000313" key="3">
    <source>
        <dbReference type="Proteomes" id="UP000177177"/>
    </source>
</evidence>
<dbReference type="Proteomes" id="UP000177177">
    <property type="component" value="Unassembled WGS sequence"/>
</dbReference>
<proteinExistence type="predicted"/>
<keyword evidence="1" id="KW-0812">Transmembrane</keyword>